<feature type="domain" description="ACT" evidence="6">
    <location>
        <begin position="672"/>
        <end position="743"/>
    </location>
</feature>
<dbReference type="CDD" id="cd01668">
    <property type="entry name" value="TGS_RSH"/>
    <property type="match status" value="1"/>
</dbReference>
<dbReference type="Gene3D" id="3.30.460.10">
    <property type="entry name" value="Beta Polymerase, domain 2"/>
    <property type="match status" value="1"/>
</dbReference>
<comment type="similarity">
    <text evidence="5">Belongs to the relA/spoT family.</text>
</comment>
<dbReference type="SUPFAM" id="SSF109604">
    <property type="entry name" value="HD-domain/PDEase-like"/>
    <property type="match status" value="1"/>
</dbReference>
<evidence type="ECO:0000313" key="8">
    <source>
        <dbReference type="EMBL" id="GAA5163275.1"/>
    </source>
</evidence>
<dbReference type="SUPFAM" id="SSF55021">
    <property type="entry name" value="ACT-like"/>
    <property type="match status" value="1"/>
</dbReference>
<dbReference type="InterPro" id="IPR004811">
    <property type="entry name" value="RelA/Spo_fam"/>
</dbReference>
<dbReference type="SUPFAM" id="SSF81301">
    <property type="entry name" value="Nucleotidyltransferase"/>
    <property type="match status" value="1"/>
</dbReference>
<dbReference type="InterPro" id="IPR007685">
    <property type="entry name" value="RelA_SpoT"/>
</dbReference>
<dbReference type="Pfam" id="PF04607">
    <property type="entry name" value="RelA_SpoT"/>
    <property type="match status" value="1"/>
</dbReference>
<dbReference type="PROSITE" id="PS51671">
    <property type="entry name" value="ACT"/>
    <property type="match status" value="1"/>
</dbReference>
<dbReference type="Gene3D" id="3.30.70.260">
    <property type="match status" value="1"/>
</dbReference>
<dbReference type="Pfam" id="PF13291">
    <property type="entry name" value="ACT_4"/>
    <property type="match status" value="1"/>
</dbReference>
<dbReference type="CDD" id="cd04876">
    <property type="entry name" value="ACT_RelA-SpoT"/>
    <property type="match status" value="1"/>
</dbReference>
<dbReference type="Proteomes" id="UP001500547">
    <property type="component" value="Unassembled WGS sequence"/>
</dbReference>
<evidence type="ECO:0000256" key="5">
    <source>
        <dbReference type="RuleBase" id="RU003847"/>
    </source>
</evidence>
<dbReference type="EMBL" id="BAABLD010000007">
    <property type="protein sequence ID" value="GAA5163275.1"/>
    <property type="molecule type" value="Genomic_DNA"/>
</dbReference>
<evidence type="ECO:0000256" key="2">
    <source>
        <dbReference type="ARBA" id="ARBA00029754"/>
    </source>
</evidence>
<sequence length="743" mass="83007">MSLWDNFAMVSVQHSVANTSGDASLPDLLAEGLGPTERAQIAQAVDWAQSVYTGHVLGSGEGVWQHALGMALIAVSLRLDVDARLAALLFAVGEGGQHDIEQIEARFGAPVARLVEGLSKLNRLRMLSRPAPNATAADLQVQTETLRKMVLAMAEDLRVILLRLASRVQTLRFFTENREQVREDIARESIDLFAPLANRLGVWQLKWELEDLSFRFLEPDTYKRVAKMLDERRVEREAFIADAIERLRSALEAEGIKAEIYGRPKHIFSIYNKMRAKHLDFEQVYDVRALRVLVDDISDCYGVLSHVHSLWTPIANEFDDYIRKPKGNNYQSLHTAVRAADGRALEVQIRTHDMHKHAELGVAAHWRYKEGATKADGDYDEKIALLRQLLSWRDEVTDVAEWEEHTRRAALDDTIYVVTPQGRVLDLAAGATPIDFAYRLHTDLGHRCRGAKVDGVMVPLDTPLSNGQVVEIITTKIGGPSRDWLNPQLGYLVTSNARAKVRRWFVQQEEEETASQGRAIVMRELQRAGQTQANLDELAGKLNFKETQNFFIAVGRGDVSARQIHNALQVETTPAEQPDLVIGERRAAESADGILIVGVGQLLTQLARCCKPVPPDPIKGFVTRGRGVSIHRADCRSYLNIAHRHPERIVPADWGGIKLPAPGTRSEVYPVDIAIEANDRSGLLRDISDVFSRDKFNVIGVNTVSRGPRAYMRFTVEVASVELVQRILQQVSEVEGVVSARRC</sequence>
<gene>
    <name evidence="8" type="ORF">GCM10025770_15160</name>
</gene>
<evidence type="ECO:0000313" key="9">
    <source>
        <dbReference type="Proteomes" id="UP001500547"/>
    </source>
</evidence>
<dbReference type="PANTHER" id="PTHR21262">
    <property type="entry name" value="GUANOSINE-3',5'-BIS DIPHOSPHATE 3'-PYROPHOSPHOHYDROLASE"/>
    <property type="match status" value="1"/>
</dbReference>
<protein>
    <recommendedName>
        <fullName evidence="1">GTP pyrophosphokinase</fullName>
    </recommendedName>
    <alternativeName>
        <fullName evidence="3">(p)ppGpp synthase</fullName>
    </alternativeName>
    <alternativeName>
        <fullName evidence="2">ATP:GTP 3'-pyrophosphotransferase</fullName>
    </alternativeName>
    <alternativeName>
        <fullName evidence="4">ppGpp synthase I</fullName>
    </alternativeName>
</protein>
<dbReference type="Pfam" id="PF19296">
    <property type="entry name" value="RelA_AH_RIS"/>
    <property type="match status" value="1"/>
</dbReference>
<accession>A0ABP9QK26</accession>
<dbReference type="SMART" id="SM00954">
    <property type="entry name" value="RelA_SpoT"/>
    <property type="match status" value="1"/>
</dbReference>
<dbReference type="InterPro" id="IPR045865">
    <property type="entry name" value="ACT-like_dom_sf"/>
</dbReference>
<dbReference type="InterPro" id="IPR033655">
    <property type="entry name" value="TGS_RelA/SpoT"/>
</dbReference>
<comment type="function">
    <text evidence="5">In eubacteria ppGpp (guanosine 3'-diphosphate 5'-diphosphate) is a mediator of the stringent response that coordinates a variety of cellular activities in response to changes in nutritional abundance.</text>
</comment>
<dbReference type="InterPro" id="IPR012676">
    <property type="entry name" value="TGS-like"/>
</dbReference>
<dbReference type="InterPro" id="IPR045600">
    <property type="entry name" value="RelA/SpoT_AH_RIS"/>
</dbReference>
<dbReference type="Pfam" id="PF13328">
    <property type="entry name" value="HD_4"/>
    <property type="match status" value="1"/>
</dbReference>
<organism evidence="8 9">
    <name type="scientific">Viridibacterium curvum</name>
    <dbReference type="NCBI Taxonomy" id="1101404"/>
    <lineage>
        <taxon>Bacteria</taxon>
        <taxon>Pseudomonadati</taxon>
        <taxon>Pseudomonadota</taxon>
        <taxon>Betaproteobacteria</taxon>
        <taxon>Rhodocyclales</taxon>
        <taxon>Rhodocyclaceae</taxon>
        <taxon>Viridibacterium</taxon>
    </lineage>
</organism>
<dbReference type="InterPro" id="IPR043519">
    <property type="entry name" value="NT_sf"/>
</dbReference>
<dbReference type="PANTHER" id="PTHR21262:SF31">
    <property type="entry name" value="GTP PYROPHOSPHOKINASE"/>
    <property type="match status" value="1"/>
</dbReference>
<evidence type="ECO:0000256" key="1">
    <source>
        <dbReference type="ARBA" id="ARBA00019852"/>
    </source>
</evidence>
<dbReference type="InterPro" id="IPR004095">
    <property type="entry name" value="TGS"/>
</dbReference>
<dbReference type="PROSITE" id="PS51880">
    <property type="entry name" value="TGS"/>
    <property type="match status" value="1"/>
</dbReference>
<dbReference type="Gene3D" id="1.10.3210.10">
    <property type="entry name" value="Hypothetical protein af1432"/>
    <property type="match status" value="1"/>
</dbReference>
<dbReference type="Gene3D" id="3.10.20.30">
    <property type="match status" value="1"/>
</dbReference>
<name>A0ABP9QK26_9RHOO</name>
<reference evidence="9" key="1">
    <citation type="journal article" date="2019" name="Int. J. Syst. Evol. Microbiol.">
        <title>The Global Catalogue of Microorganisms (GCM) 10K type strain sequencing project: providing services to taxonomists for standard genome sequencing and annotation.</title>
        <authorList>
            <consortium name="The Broad Institute Genomics Platform"/>
            <consortium name="The Broad Institute Genome Sequencing Center for Infectious Disease"/>
            <person name="Wu L."/>
            <person name="Ma J."/>
        </authorList>
    </citation>
    <scope>NUCLEOTIDE SEQUENCE [LARGE SCALE GENOMIC DNA]</scope>
    <source>
        <strain evidence="9">JCM 18715</strain>
    </source>
</reference>
<dbReference type="CDD" id="cd05399">
    <property type="entry name" value="NT_Rel-Spo_like"/>
    <property type="match status" value="1"/>
</dbReference>
<dbReference type="InterPro" id="IPR012675">
    <property type="entry name" value="Beta-grasp_dom_sf"/>
</dbReference>
<feature type="domain" description="TGS" evidence="7">
    <location>
        <begin position="413"/>
        <end position="474"/>
    </location>
</feature>
<comment type="caution">
    <text evidence="8">The sequence shown here is derived from an EMBL/GenBank/DDBJ whole genome shotgun (WGS) entry which is preliminary data.</text>
</comment>
<dbReference type="Pfam" id="PF02824">
    <property type="entry name" value="TGS"/>
    <property type="match status" value="1"/>
</dbReference>
<evidence type="ECO:0000256" key="4">
    <source>
        <dbReference type="ARBA" id="ARBA00033308"/>
    </source>
</evidence>
<evidence type="ECO:0000259" key="7">
    <source>
        <dbReference type="PROSITE" id="PS51880"/>
    </source>
</evidence>
<proteinExistence type="inferred from homology"/>
<dbReference type="NCBIfam" id="TIGR00691">
    <property type="entry name" value="spoT_relA"/>
    <property type="match status" value="1"/>
</dbReference>
<evidence type="ECO:0000256" key="3">
    <source>
        <dbReference type="ARBA" id="ARBA00032407"/>
    </source>
</evidence>
<dbReference type="SUPFAM" id="SSF81271">
    <property type="entry name" value="TGS-like"/>
    <property type="match status" value="1"/>
</dbReference>
<dbReference type="InterPro" id="IPR002912">
    <property type="entry name" value="ACT_dom"/>
</dbReference>
<keyword evidence="9" id="KW-1185">Reference proteome</keyword>
<evidence type="ECO:0000259" key="6">
    <source>
        <dbReference type="PROSITE" id="PS51671"/>
    </source>
</evidence>